<proteinExistence type="predicted"/>
<feature type="domain" description="CBS" evidence="3">
    <location>
        <begin position="81"/>
        <end position="133"/>
    </location>
</feature>
<dbReference type="Pfam" id="PF00571">
    <property type="entry name" value="CBS"/>
    <property type="match status" value="2"/>
</dbReference>
<protein>
    <recommendedName>
        <fullName evidence="3">CBS domain-containing protein</fullName>
    </recommendedName>
</protein>
<dbReference type="InterPro" id="IPR051257">
    <property type="entry name" value="Diverse_CBS-Domain"/>
</dbReference>
<evidence type="ECO:0000256" key="2">
    <source>
        <dbReference type="PROSITE-ProRule" id="PRU00703"/>
    </source>
</evidence>
<dbReference type="PANTHER" id="PTHR43080:SF2">
    <property type="entry name" value="CBS DOMAIN-CONTAINING PROTEIN"/>
    <property type="match status" value="1"/>
</dbReference>
<comment type="caution">
    <text evidence="4">The sequence shown here is derived from an EMBL/GenBank/DDBJ whole genome shotgun (WGS) entry which is preliminary data.</text>
</comment>
<keyword evidence="5" id="KW-1185">Reference proteome</keyword>
<feature type="domain" description="CBS" evidence="3">
    <location>
        <begin position="7"/>
        <end position="62"/>
    </location>
</feature>
<evidence type="ECO:0000256" key="1">
    <source>
        <dbReference type="ARBA" id="ARBA00023122"/>
    </source>
</evidence>
<evidence type="ECO:0000259" key="3">
    <source>
        <dbReference type="PROSITE" id="PS51371"/>
    </source>
</evidence>
<accession>A0A271IYZ1</accession>
<gene>
    <name evidence="4" type="ORF">BSZ37_05405</name>
</gene>
<dbReference type="CDD" id="cd04584">
    <property type="entry name" value="CBS_pair_AcuB_like"/>
    <property type="match status" value="1"/>
</dbReference>
<dbReference type="PROSITE" id="PS51371">
    <property type="entry name" value="CBS"/>
    <property type="match status" value="2"/>
</dbReference>
<evidence type="ECO:0000313" key="5">
    <source>
        <dbReference type="Proteomes" id="UP000216339"/>
    </source>
</evidence>
<dbReference type="Proteomes" id="UP000216339">
    <property type="component" value="Unassembled WGS sequence"/>
</dbReference>
<dbReference type="AlphaFoldDB" id="A0A271IYZ1"/>
<sequence>MTVADWMTPDPAAVAPEAGLIEIRALFRSRRFHHVPVVEDGRPVGVVSDRDVLAAISPFLDTPAETHRDVDTLARTAADLMTTDLQTVGLDVPLAEASRQMVEAEVSSLLVVDEDGALAGILTVRDVLRASAG</sequence>
<keyword evidence="1 2" id="KW-0129">CBS domain</keyword>
<dbReference type="PANTHER" id="PTHR43080">
    <property type="entry name" value="CBS DOMAIN-CONTAINING PROTEIN CBSX3, MITOCHONDRIAL"/>
    <property type="match status" value="1"/>
</dbReference>
<dbReference type="EMBL" id="MQWD01000001">
    <property type="protein sequence ID" value="PAP75915.1"/>
    <property type="molecule type" value="Genomic_DNA"/>
</dbReference>
<dbReference type="SMART" id="SM00116">
    <property type="entry name" value="CBS"/>
    <property type="match status" value="2"/>
</dbReference>
<dbReference type="InterPro" id="IPR000644">
    <property type="entry name" value="CBS_dom"/>
</dbReference>
<name>A0A271IYZ1_9BACT</name>
<dbReference type="Gene3D" id="3.10.580.10">
    <property type="entry name" value="CBS-domain"/>
    <property type="match status" value="1"/>
</dbReference>
<dbReference type="SUPFAM" id="SSF54631">
    <property type="entry name" value="CBS-domain pair"/>
    <property type="match status" value="1"/>
</dbReference>
<dbReference type="InterPro" id="IPR046342">
    <property type="entry name" value="CBS_dom_sf"/>
</dbReference>
<organism evidence="4 5">
    <name type="scientific">Rubrivirga marina</name>
    <dbReference type="NCBI Taxonomy" id="1196024"/>
    <lineage>
        <taxon>Bacteria</taxon>
        <taxon>Pseudomonadati</taxon>
        <taxon>Rhodothermota</taxon>
        <taxon>Rhodothermia</taxon>
        <taxon>Rhodothermales</taxon>
        <taxon>Rubricoccaceae</taxon>
        <taxon>Rubrivirga</taxon>
    </lineage>
</organism>
<evidence type="ECO:0000313" key="4">
    <source>
        <dbReference type="EMBL" id="PAP75915.1"/>
    </source>
</evidence>
<reference evidence="4 5" key="1">
    <citation type="submission" date="2016-11" db="EMBL/GenBank/DDBJ databases">
        <title>Study of marine rhodopsin-containing bacteria.</title>
        <authorList>
            <person name="Yoshizawa S."/>
            <person name="Kumagai Y."/>
            <person name="Kogure K."/>
        </authorList>
    </citation>
    <scope>NUCLEOTIDE SEQUENCE [LARGE SCALE GENOMIC DNA]</scope>
    <source>
        <strain evidence="4 5">SAORIC-28</strain>
    </source>
</reference>